<dbReference type="EMBL" id="CAJMWV010001383">
    <property type="protein sequence ID" value="CAE6435835.1"/>
    <property type="molecule type" value="Genomic_DNA"/>
</dbReference>
<dbReference type="AlphaFoldDB" id="A0A8H2XUW9"/>
<comment type="caution">
    <text evidence="2">The sequence shown here is derived from an EMBL/GenBank/DDBJ whole genome shotgun (WGS) entry which is preliminary data.</text>
</comment>
<feature type="compositionally biased region" description="Polar residues" evidence="1">
    <location>
        <begin position="281"/>
        <end position="302"/>
    </location>
</feature>
<feature type="non-terminal residue" evidence="2">
    <location>
        <position position="1"/>
    </location>
</feature>
<sequence>MKTQVHHSEPPAGKLGGLGLKMKPAAQATTDFAADWYHWIMYYLSEVCLWFLHTALDIWGVTLFAVRKNSITLTMIDEKLERVAHEMEQMIGSGYTGLERLVDKLRALSESQVAVWGENPWADICNCITKHVSINILKEDETHKPVIWFAPKGNRRSMVLQSISAFQVHIRNRIEIQAREVEGVWLGSAEGIQAELVDTLSQVWKLIREDASLIDKERRGAKSHRNKQTNIRTWVRKVQRTRRLQGGEGNDESESESESSSQESMTVNGLAPSTRLFLWSHNSDPSDAPRSNSDSNGNTSPDQRGPPRSHSSMSKGGTNEINWEAAQLLLHHRLFFWKYSFNQLPDLYCWCISYAPMDIGAESQLWHVSLSFSLIPIRFQLQERLSHSHFRDGQAILMGHRLVLPSQSWDSRALYRHPENSPVFLHEDLGAACQEIVTINNLTTTPQMGEENISTPPNEWPDGHPSPGMNPAVAISSSWRNYQAPVQVDPSSSQGYLSNGLVRAGETPYNSGDLRAAPIPLTPADTINVAYNEVEMWMNVGSTTPTTEEVQAFTRNFRREAPGKGAQVVICRHCPSDDERRRLTDLRPWN</sequence>
<gene>
    <name evidence="2" type="ORF">RDB_LOCUS48482</name>
</gene>
<evidence type="ECO:0000313" key="3">
    <source>
        <dbReference type="Proteomes" id="UP000663831"/>
    </source>
</evidence>
<feature type="region of interest" description="Disordered" evidence="1">
    <location>
        <begin position="281"/>
        <end position="317"/>
    </location>
</feature>
<evidence type="ECO:0000313" key="2">
    <source>
        <dbReference type="EMBL" id="CAE6435835.1"/>
    </source>
</evidence>
<reference evidence="2" key="1">
    <citation type="submission" date="2021-01" db="EMBL/GenBank/DDBJ databases">
        <authorList>
            <person name="Kaushik A."/>
        </authorList>
    </citation>
    <scope>NUCLEOTIDE SEQUENCE</scope>
    <source>
        <strain evidence="2">AG3-1AP</strain>
    </source>
</reference>
<protein>
    <submittedName>
        <fullName evidence="2">Uncharacterized protein</fullName>
    </submittedName>
</protein>
<evidence type="ECO:0000256" key="1">
    <source>
        <dbReference type="SAM" id="MobiDB-lite"/>
    </source>
</evidence>
<dbReference type="Proteomes" id="UP000663831">
    <property type="component" value="Unassembled WGS sequence"/>
</dbReference>
<accession>A0A8H2XUW9</accession>
<name>A0A8H2XUW9_9AGAM</name>
<feature type="compositionally biased region" description="Basic residues" evidence="1">
    <location>
        <begin position="234"/>
        <end position="243"/>
    </location>
</feature>
<organism evidence="2 3">
    <name type="scientific">Rhizoctonia solani</name>
    <dbReference type="NCBI Taxonomy" id="456999"/>
    <lineage>
        <taxon>Eukaryota</taxon>
        <taxon>Fungi</taxon>
        <taxon>Dikarya</taxon>
        <taxon>Basidiomycota</taxon>
        <taxon>Agaricomycotina</taxon>
        <taxon>Agaricomycetes</taxon>
        <taxon>Cantharellales</taxon>
        <taxon>Ceratobasidiaceae</taxon>
        <taxon>Rhizoctonia</taxon>
    </lineage>
</organism>
<proteinExistence type="predicted"/>
<feature type="region of interest" description="Disordered" evidence="1">
    <location>
        <begin position="217"/>
        <end position="266"/>
    </location>
</feature>